<dbReference type="AlphaFoldDB" id="A0A316DQ67"/>
<dbReference type="OrthoDB" id="1424981at2"/>
<proteinExistence type="predicted"/>
<reference evidence="1 2" key="1">
    <citation type="submission" date="2018-05" db="EMBL/GenBank/DDBJ databases">
        <title>Genomic Encyclopedia of Archaeal and Bacterial Type Strains, Phase II (KMG-II): from individual species to whole genera.</title>
        <authorList>
            <person name="Goeker M."/>
        </authorList>
    </citation>
    <scope>NUCLEOTIDE SEQUENCE [LARGE SCALE GENOMIC DNA]</scope>
    <source>
        <strain evidence="1 2">DSM 22637</strain>
    </source>
</reference>
<dbReference type="Proteomes" id="UP000245430">
    <property type="component" value="Unassembled WGS sequence"/>
</dbReference>
<name>A0A316DQ67_9FLAO</name>
<organism evidence="1 2">
    <name type="scientific">Xanthomarina spongicola</name>
    <dbReference type="NCBI Taxonomy" id="570520"/>
    <lineage>
        <taxon>Bacteria</taxon>
        <taxon>Pseudomonadati</taxon>
        <taxon>Bacteroidota</taxon>
        <taxon>Flavobacteriia</taxon>
        <taxon>Flavobacteriales</taxon>
        <taxon>Flavobacteriaceae</taxon>
        <taxon>Xanthomarina</taxon>
    </lineage>
</organism>
<keyword evidence="2" id="KW-1185">Reference proteome</keyword>
<evidence type="ECO:0000313" key="2">
    <source>
        <dbReference type="Proteomes" id="UP000245430"/>
    </source>
</evidence>
<evidence type="ECO:0000313" key="1">
    <source>
        <dbReference type="EMBL" id="PWK19628.1"/>
    </source>
</evidence>
<comment type="caution">
    <text evidence="1">The sequence shown here is derived from an EMBL/GenBank/DDBJ whole genome shotgun (WGS) entry which is preliminary data.</text>
</comment>
<dbReference type="EMBL" id="QGGP01000002">
    <property type="protein sequence ID" value="PWK19628.1"/>
    <property type="molecule type" value="Genomic_DNA"/>
</dbReference>
<dbReference type="RefSeq" id="WP_109681515.1">
    <property type="nucleotide sequence ID" value="NZ_QGGP01000002.1"/>
</dbReference>
<accession>A0A316DQ67</accession>
<gene>
    <name evidence="1" type="ORF">LX78_00977</name>
</gene>
<protein>
    <submittedName>
        <fullName evidence="1">Uncharacterized protein</fullName>
    </submittedName>
</protein>
<sequence length="458" mass="53918">MSENYYGFEKFLSLLDDNNILKNATAMGVMVHLQKCIEEIKSNVLTDLISLDENKKDHYLDLKINEIKRQDYLKNYGKDKIERWLKEFNVNLEDILKNNVESEHFYKMVDSYFEQNFDPGTTEYNTSSAAQNDFLLYFLNFYANELIAFLESKKSTFKESNKQKIKLKSEELAILITKNFDELKALKQNMYQEIDSTFGSDPWADHTEVEIKYEFDIELATSEIKRLIFELYNQSKVDNYFYFDCPSEVYKKHFEARKDLYIIDVPDAYEVDFLISEIEYFSKPYDNRVIIGDSAHNYNEYVDYNDRYRITLKRKLEFLAVKLRQYGYIIKTKEGASLIDESNGDYKGWGTEIILEKTKTSNFTNPKAQDIKEAEPKTEKQLTANQIVLLLQEIGFFTHPKIEKTSKVKQSELISKICGLNSKNIKIKIQNLDKTLKELGENHQKDIDKIDDILNNLE</sequence>